<dbReference type="HOGENOM" id="CLU_3343810_0_0_9"/>
<dbReference type="EMBL" id="CP002273">
    <property type="protein sequence ID" value="ADO35540.1"/>
    <property type="molecule type" value="Genomic_DNA"/>
</dbReference>
<keyword evidence="2" id="KW-1185">Reference proteome</keyword>
<reference evidence="1 2" key="2">
    <citation type="journal article" date="2011" name="J. Bacteriol.">
        <title>Complete genome sequence of a carbon monoxide-utilizing acetogen, Eubacterium limosum KIST612.</title>
        <authorList>
            <person name="Roh H."/>
            <person name="Ko H.J."/>
            <person name="Kim D."/>
            <person name="Choi D.G."/>
            <person name="Park S."/>
            <person name="Kim S."/>
            <person name="Chang I.S."/>
            <person name="Choi I.G."/>
        </authorList>
    </citation>
    <scope>NUCLEOTIDE SEQUENCE [LARGE SCALE GENOMIC DNA]</scope>
    <source>
        <strain evidence="1 2">KIST612</strain>
    </source>
</reference>
<protein>
    <submittedName>
        <fullName evidence="1">Uncharacterized protein</fullName>
    </submittedName>
</protein>
<evidence type="ECO:0000313" key="1">
    <source>
        <dbReference type="EMBL" id="ADO35540.1"/>
    </source>
</evidence>
<reference key="1">
    <citation type="submission" date="2010-09" db="EMBL/GenBank/DDBJ databases">
        <authorList>
            <person name="Roh H."/>
            <person name="Ko H.-J."/>
            <person name="Kim D."/>
            <person name="Choi D.G."/>
            <person name="Park S."/>
            <person name="Kim S."/>
            <person name="Kim K.H."/>
            <person name="Chang I.S."/>
            <person name="Choi I.-G."/>
        </authorList>
    </citation>
    <scope>NUCLEOTIDE SEQUENCE</scope>
    <source>
        <strain>KIST612</strain>
    </source>
</reference>
<dbReference type="KEGG" id="elm:ELI_0524"/>
<evidence type="ECO:0000313" key="2">
    <source>
        <dbReference type="Proteomes" id="UP000006873"/>
    </source>
</evidence>
<accession>E3GIQ5</accession>
<name>E3GIQ5_9FIRM</name>
<sequence length="37" mass="4444">MVKSKIKKLIFRYMDTPLFLESLHAGKREGKLKINYF</sequence>
<proteinExistence type="predicted"/>
<gene>
    <name evidence="1" type="ordered locus">ELI_0524</name>
</gene>
<dbReference type="AlphaFoldDB" id="E3GIQ5"/>
<organism evidence="1 2">
    <name type="scientific">Eubacterium callanderi</name>
    <dbReference type="NCBI Taxonomy" id="53442"/>
    <lineage>
        <taxon>Bacteria</taxon>
        <taxon>Bacillati</taxon>
        <taxon>Bacillota</taxon>
        <taxon>Clostridia</taxon>
        <taxon>Eubacteriales</taxon>
        <taxon>Eubacteriaceae</taxon>
        <taxon>Eubacterium</taxon>
    </lineage>
</organism>
<dbReference type="Proteomes" id="UP000006873">
    <property type="component" value="Chromosome"/>
</dbReference>